<evidence type="ECO:0008006" key="2">
    <source>
        <dbReference type="Google" id="ProtNLM"/>
    </source>
</evidence>
<dbReference type="Gene3D" id="2.60.120.260">
    <property type="entry name" value="Galactose-binding domain-like"/>
    <property type="match status" value="1"/>
</dbReference>
<evidence type="ECO:0000313" key="1">
    <source>
        <dbReference type="EMBL" id="KKL26108.1"/>
    </source>
</evidence>
<feature type="non-terminal residue" evidence="1">
    <location>
        <position position="1"/>
    </location>
</feature>
<dbReference type="EMBL" id="LAZR01035957">
    <property type="protein sequence ID" value="KKL26108.1"/>
    <property type="molecule type" value="Genomic_DNA"/>
</dbReference>
<dbReference type="AlphaFoldDB" id="A0A0F9EQE7"/>
<gene>
    <name evidence="1" type="ORF">LCGC14_2398630</name>
</gene>
<proteinExistence type="predicted"/>
<name>A0A0F9EQE7_9ZZZZ</name>
<accession>A0A0F9EQE7</accession>
<protein>
    <recommendedName>
        <fullName evidence="2">MAM domain-containing protein</fullName>
    </recommendedName>
</protein>
<reference evidence="1" key="1">
    <citation type="journal article" date="2015" name="Nature">
        <title>Complex archaea that bridge the gap between prokaryotes and eukaryotes.</title>
        <authorList>
            <person name="Spang A."/>
            <person name="Saw J.H."/>
            <person name="Jorgensen S.L."/>
            <person name="Zaremba-Niedzwiedzka K."/>
            <person name="Martijn J."/>
            <person name="Lind A.E."/>
            <person name="van Eijk R."/>
            <person name="Schleper C."/>
            <person name="Guy L."/>
            <person name="Ettema T.J."/>
        </authorList>
    </citation>
    <scope>NUCLEOTIDE SEQUENCE</scope>
</reference>
<comment type="caution">
    <text evidence="1">The sequence shown here is derived from an EMBL/GenBank/DDBJ whole genome shotgun (WGS) entry which is preliminary data.</text>
</comment>
<sequence length="109" mass="12139">SYRLSAMCYVPSVGGPLPSEVTLHFAYYDDGAWVDVGEDSPTAQDEWQELDSGIFKIPLTATGIRAKFIIADTASDDEFFIFDDVVLRPFGVPNEHQNNFLDYGKGTIR</sequence>
<organism evidence="1">
    <name type="scientific">marine sediment metagenome</name>
    <dbReference type="NCBI Taxonomy" id="412755"/>
    <lineage>
        <taxon>unclassified sequences</taxon>
        <taxon>metagenomes</taxon>
        <taxon>ecological metagenomes</taxon>
    </lineage>
</organism>